<comment type="similarity">
    <text evidence="2">Belongs to the cytochrome P450 family.</text>
</comment>
<keyword evidence="3" id="KW-0349">Heme</keyword>
<feature type="non-terminal residue" evidence="8">
    <location>
        <position position="67"/>
    </location>
</feature>
<name>A0ABR0KXD7_9PEZI</name>
<dbReference type="EMBL" id="JAVRRA010023201">
    <property type="protein sequence ID" value="KAK5140168.1"/>
    <property type="molecule type" value="Genomic_DNA"/>
</dbReference>
<dbReference type="PANTHER" id="PTHR24287">
    <property type="entry name" value="P450, PUTATIVE (EUROFUNG)-RELATED"/>
    <property type="match status" value="1"/>
</dbReference>
<evidence type="ECO:0000313" key="9">
    <source>
        <dbReference type="Proteomes" id="UP001357485"/>
    </source>
</evidence>
<proteinExistence type="inferred from homology"/>
<accession>A0ABR0KXD7</accession>
<evidence type="ECO:0000256" key="5">
    <source>
        <dbReference type="ARBA" id="ARBA00023002"/>
    </source>
</evidence>
<dbReference type="PANTHER" id="PTHR24287:SF1">
    <property type="entry name" value="P450, PUTATIVE (EUROFUNG)-RELATED"/>
    <property type="match status" value="1"/>
</dbReference>
<keyword evidence="9" id="KW-1185">Reference proteome</keyword>
<evidence type="ECO:0000256" key="1">
    <source>
        <dbReference type="ARBA" id="ARBA00001971"/>
    </source>
</evidence>
<keyword evidence="4" id="KW-0479">Metal-binding</keyword>
<evidence type="ECO:0000256" key="3">
    <source>
        <dbReference type="ARBA" id="ARBA00022617"/>
    </source>
</evidence>
<organism evidence="8 9">
    <name type="scientific">Cryomyces antarcticus</name>
    <dbReference type="NCBI Taxonomy" id="329879"/>
    <lineage>
        <taxon>Eukaryota</taxon>
        <taxon>Fungi</taxon>
        <taxon>Dikarya</taxon>
        <taxon>Ascomycota</taxon>
        <taxon>Pezizomycotina</taxon>
        <taxon>Dothideomycetes</taxon>
        <taxon>Dothideomycetes incertae sedis</taxon>
        <taxon>Cryomyces</taxon>
    </lineage>
</organism>
<keyword evidence="7" id="KW-0503">Monooxygenase</keyword>
<comment type="cofactor">
    <cofactor evidence="1">
        <name>heme</name>
        <dbReference type="ChEBI" id="CHEBI:30413"/>
    </cofactor>
</comment>
<evidence type="ECO:0000256" key="7">
    <source>
        <dbReference type="ARBA" id="ARBA00023033"/>
    </source>
</evidence>
<evidence type="ECO:0000256" key="6">
    <source>
        <dbReference type="ARBA" id="ARBA00023004"/>
    </source>
</evidence>
<evidence type="ECO:0000256" key="4">
    <source>
        <dbReference type="ARBA" id="ARBA00022723"/>
    </source>
</evidence>
<keyword evidence="5" id="KW-0560">Oxidoreductase</keyword>
<keyword evidence="6" id="KW-0408">Iron</keyword>
<comment type="caution">
    <text evidence="8">The sequence shown here is derived from an EMBL/GenBank/DDBJ whole genome shotgun (WGS) entry which is preliminary data.</text>
</comment>
<reference evidence="8 9" key="1">
    <citation type="submission" date="2023-08" db="EMBL/GenBank/DDBJ databases">
        <title>Black Yeasts Isolated from many extreme environments.</title>
        <authorList>
            <person name="Coleine C."/>
            <person name="Stajich J.E."/>
            <person name="Selbmann L."/>
        </authorList>
    </citation>
    <scope>NUCLEOTIDE SEQUENCE [LARGE SCALE GENOMIC DNA]</scope>
    <source>
        <strain evidence="8 9">CCFEE 536</strain>
    </source>
</reference>
<evidence type="ECO:0000256" key="2">
    <source>
        <dbReference type="ARBA" id="ARBA00010617"/>
    </source>
</evidence>
<evidence type="ECO:0000313" key="8">
    <source>
        <dbReference type="EMBL" id="KAK5140168.1"/>
    </source>
</evidence>
<protein>
    <submittedName>
        <fullName evidence="8">Uncharacterized protein</fullName>
    </submittedName>
</protein>
<sequence>MLVERQEEMSAAKGRVVSTFRFKVLGKEDHFTSEPKNIQAVLAHQFNEFCLGETRRNNMAPLLGTGI</sequence>
<dbReference type="InterPro" id="IPR047146">
    <property type="entry name" value="Cyt_P450_E_CYP52_fungi"/>
</dbReference>
<gene>
    <name evidence="8" type="ORF">LTR16_012868</name>
</gene>
<dbReference type="Proteomes" id="UP001357485">
    <property type="component" value="Unassembled WGS sequence"/>
</dbReference>